<protein>
    <recommendedName>
        <fullName evidence="2">Mut7-C RNAse domain-containing protein</fullName>
    </recommendedName>
</protein>
<accession>A0A836G9U0</accession>
<dbReference type="EMBL" id="JAFHKP010000032">
    <property type="protein sequence ID" value="KAG5470881.1"/>
    <property type="molecule type" value="Genomic_DNA"/>
</dbReference>
<evidence type="ECO:0000313" key="4">
    <source>
        <dbReference type="Proteomes" id="UP000674179"/>
    </source>
</evidence>
<keyword evidence="4" id="KW-1185">Reference proteome</keyword>
<dbReference type="GeneID" id="94169458"/>
<evidence type="ECO:0000313" key="3">
    <source>
        <dbReference type="EMBL" id="KAG5470881.1"/>
    </source>
</evidence>
<dbReference type="KEGG" id="lenr:94169458"/>
<name>A0A836G9U0_LEIEN</name>
<comment type="caution">
    <text evidence="3">The sequence shown here is derived from an EMBL/GenBank/DDBJ whole genome shotgun (WGS) entry which is preliminary data.</text>
</comment>
<dbReference type="RefSeq" id="XP_067690051.1">
    <property type="nucleotide sequence ID" value="XM_067833948.1"/>
</dbReference>
<sequence length="323" mass="36724">MPSLGSCPDSSCSVTEEPRFIMDFSLNKVAKYFRLLGYDTLCSRDVPQAELIHVACAQGRTLVTCSRPLARSAHAHNHRVLTMRCGTAKAMVGPARRVVAYDSDGDSIYSEDGEEADVELRCLFTQQWRSSGFNRAMVDLIRQAGVTYDLNRVFRRCVTCNELLVSVEKKAVRSRVVAKVYDIYDDFTECPECRKVFWGFDGENAVNYKSFRSLNLLRSLCISAGASLEEERTRLTRFRCFRSFPRISKVLIFSYLEDVDLASMIDVFPPLRDLAEDVKASRRTANPVDKMQLSKHPPGRVEGKALRRRGNKKELRRISQAEH</sequence>
<reference evidence="3 4" key="1">
    <citation type="submission" date="2021-02" db="EMBL/GenBank/DDBJ databases">
        <title>Leishmania (Mundinia) enrietti genome sequencing and assembly.</title>
        <authorList>
            <person name="Almutairi H."/>
            <person name="Gatherer D."/>
        </authorList>
    </citation>
    <scope>NUCLEOTIDE SEQUENCE [LARGE SCALE GENOMIC DNA]</scope>
    <source>
        <strain evidence="3">CUR178</strain>
    </source>
</reference>
<evidence type="ECO:0000259" key="2">
    <source>
        <dbReference type="Pfam" id="PF01927"/>
    </source>
</evidence>
<feature type="compositionally biased region" description="Basic and acidic residues" evidence="1">
    <location>
        <begin position="312"/>
        <end position="323"/>
    </location>
</feature>
<feature type="domain" description="Mut7-C RNAse" evidence="2">
    <location>
        <begin position="18"/>
        <end position="199"/>
    </location>
</feature>
<dbReference type="InterPro" id="IPR002782">
    <property type="entry name" value="Mut7-C_RNAse_dom"/>
</dbReference>
<dbReference type="OrthoDB" id="269563at2759"/>
<gene>
    <name evidence="3" type="ORF">CUR178_02187</name>
</gene>
<dbReference type="Proteomes" id="UP000674179">
    <property type="component" value="Chromosome 32"/>
</dbReference>
<dbReference type="PANTHER" id="PTHR39081:SF1">
    <property type="entry name" value="MUT7-C RNASE DOMAIN-CONTAINING PROTEIN"/>
    <property type="match status" value="1"/>
</dbReference>
<organism evidence="3 4">
    <name type="scientific">Leishmania enriettii</name>
    <dbReference type="NCBI Taxonomy" id="5663"/>
    <lineage>
        <taxon>Eukaryota</taxon>
        <taxon>Discoba</taxon>
        <taxon>Euglenozoa</taxon>
        <taxon>Kinetoplastea</taxon>
        <taxon>Metakinetoplastina</taxon>
        <taxon>Trypanosomatida</taxon>
        <taxon>Trypanosomatidae</taxon>
        <taxon>Leishmaniinae</taxon>
        <taxon>Leishmania</taxon>
    </lineage>
</organism>
<dbReference type="AlphaFoldDB" id="A0A836G9U0"/>
<feature type="region of interest" description="Disordered" evidence="1">
    <location>
        <begin position="285"/>
        <end position="323"/>
    </location>
</feature>
<evidence type="ECO:0000256" key="1">
    <source>
        <dbReference type="SAM" id="MobiDB-lite"/>
    </source>
</evidence>
<dbReference type="Pfam" id="PF01927">
    <property type="entry name" value="Mut7-C"/>
    <property type="match status" value="1"/>
</dbReference>
<dbReference type="PANTHER" id="PTHR39081">
    <property type="entry name" value="MUT7-C DOMAIN-CONTAINING PROTEIN"/>
    <property type="match status" value="1"/>
</dbReference>
<proteinExistence type="predicted"/>